<dbReference type="CDD" id="cd07344">
    <property type="entry name" value="M48_yhfN_like"/>
    <property type="match status" value="1"/>
</dbReference>
<gene>
    <name evidence="3" type="ORF">E8P82_10220</name>
</gene>
<dbReference type="OrthoDB" id="9811177at2"/>
<dbReference type="PANTHER" id="PTHR30399">
    <property type="entry name" value="UNCHARACTERIZED PROTEIN YGJP"/>
    <property type="match status" value="1"/>
</dbReference>
<dbReference type="Gene3D" id="3.30.2010.10">
    <property type="entry name" value="Metalloproteases ('zincins'), catalytic domain"/>
    <property type="match status" value="1"/>
</dbReference>
<feature type="compositionally biased region" description="Low complexity" evidence="1">
    <location>
        <begin position="15"/>
        <end position="33"/>
    </location>
</feature>
<keyword evidence="4" id="KW-1185">Reference proteome</keyword>
<dbReference type="InterPro" id="IPR053136">
    <property type="entry name" value="UTP_pyrophosphatase-like"/>
</dbReference>
<evidence type="ECO:0000256" key="1">
    <source>
        <dbReference type="SAM" id="MobiDB-lite"/>
    </source>
</evidence>
<dbReference type="InterPro" id="IPR002725">
    <property type="entry name" value="YgjP-like_metallopeptidase"/>
</dbReference>
<protein>
    <submittedName>
        <fullName evidence="3">M48 family metallopeptidase</fullName>
    </submittedName>
</protein>
<dbReference type="Proteomes" id="UP000305233">
    <property type="component" value="Unassembled WGS sequence"/>
</dbReference>
<feature type="region of interest" description="Disordered" evidence="1">
    <location>
        <begin position="1"/>
        <end position="64"/>
    </location>
</feature>
<reference evidence="3 4" key="1">
    <citation type="submission" date="2019-04" db="EMBL/GenBank/DDBJ databases">
        <authorList>
            <person name="Liu Q."/>
            <person name="Xin Y.-H."/>
        </authorList>
    </citation>
    <scope>NUCLEOTIDE SEQUENCE [LARGE SCALE GENOMIC DNA]</scope>
    <source>
        <strain evidence="3 4">AM23</strain>
    </source>
</reference>
<evidence type="ECO:0000259" key="2">
    <source>
        <dbReference type="Pfam" id="PF01863"/>
    </source>
</evidence>
<organism evidence="3 4">
    <name type="scientific">Arthrobacter echini</name>
    <dbReference type="NCBI Taxonomy" id="1529066"/>
    <lineage>
        <taxon>Bacteria</taxon>
        <taxon>Bacillati</taxon>
        <taxon>Actinomycetota</taxon>
        <taxon>Actinomycetes</taxon>
        <taxon>Micrococcales</taxon>
        <taxon>Micrococcaceae</taxon>
        <taxon>Arthrobacter</taxon>
    </lineage>
</organism>
<dbReference type="Pfam" id="PF01863">
    <property type="entry name" value="YgjP-like"/>
    <property type="match status" value="1"/>
</dbReference>
<feature type="domain" description="YgjP-like metallopeptidase" evidence="2">
    <location>
        <begin position="139"/>
        <end position="210"/>
    </location>
</feature>
<comment type="caution">
    <text evidence="3">The sequence shown here is derived from an EMBL/GenBank/DDBJ whole genome shotgun (WGS) entry which is preliminary data.</text>
</comment>
<evidence type="ECO:0000313" key="4">
    <source>
        <dbReference type="Proteomes" id="UP000305233"/>
    </source>
</evidence>
<sequence length="238" mass="26089">MSSARSPVSDRRSSRGTGTPSSRSSVTTPDVGAGETGAEETREADDAGFGRLPVQVHRSARRRRTVSADIRDGVVRVLIPGHFSAREERQWVERMVERMEAKYAAAAIRGNEPVPELLERAGRLSREYLDGGAVPSSITWVTNQNSRWASATPSRGTIRLSHKLQGMPEWVVDYVILHELAHLIEPSHSAAFWALLSAYPRTETAKAFLDGASFAFQRSVADDRDSTLDSGQGPHPGR</sequence>
<dbReference type="AlphaFoldDB" id="A0A4S5E3P3"/>
<dbReference type="EMBL" id="SSWH01000008">
    <property type="protein sequence ID" value="THJ66003.1"/>
    <property type="molecule type" value="Genomic_DNA"/>
</dbReference>
<evidence type="ECO:0000313" key="3">
    <source>
        <dbReference type="EMBL" id="THJ66003.1"/>
    </source>
</evidence>
<accession>A0A4S5E3P3</accession>
<proteinExistence type="predicted"/>
<name>A0A4S5E3P3_9MICC</name>
<dbReference type="PANTHER" id="PTHR30399:SF1">
    <property type="entry name" value="UTP PYROPHOSPHATASE"/>
    <property type="match status" value="1"/>
</dbReference>